<protein>
    <recommendedName>
        <fullName evidence="3">HAT C-terminal dimerisation domain-containing protein</fullName>
    </recommendedName>
</protein>
<dbReference type="Proteomes" id="UP000275408">
    <property type="component" value="Unassembled WGS sequence"/>
</dbReference>
<evidence type="ECO:0008006" key="3">
    <source>
        <dbReference type="Google" id="ProtNLM"/>
    </source>
</evidence>
<evidence type="ECO:0000313" key="1">
    <source>
        <dbReference type="EMBL" id="RMX37875.1"/>
    </source>
</evidence>
<accession>A0A3M6T8Y5</accession>
<gene>
    <name evidence="1" type="ORF">pdam_00007052</name>
</gene>
<keyword evidence="2" id="KW-1185">Reference proteome</keyword>
<proteinExistence type="predicted"/>
<dbReference type="EMBL" id="RCHS01004067">
    <property type="protein sequence ID" value="RMX37875.1"/>
    <property type="molecule type" value="Genomic_DNA"/>
</dbReference>
<sequence length="179" mass="20306">MRRRPGKHLAALEEEVGDGTMFKGQSKAAIIIDAKQFLASRFEDFSSPVLKACCVISNNKSWPKDKNDLGLYGEEELVTVAQHFQPVLRRNAFDLEVAKDQWLSLKLYCYDHKHITNLSQAEFWVEVFNQVHPDEIDLSHMLMVVEICLAMAVSSSCCERGFSYPPSCRKNPKAVLNKA</sequence>
<evidence type="ECO:0000313" key="2">
    <source>
        <dbReference type="Proteomes" id="UP000275408"/>
    </source>
</evidence>
<name>A0A3M6T8Y5_POCDA</name>
<reference evidence="1 2" key="1">
    <citation type="journal article" date="2018" name="Sci. Rep.">
        <title>Comparative analysis of the Pocillopora damicornis genome highlights role of immune system in coral evolution.</title>
        <authorList>
            <person name="Cunning R."/>
            <person name="Bay R.A."/>
            <person name="Gillette P."/>
            <person name="Baker A.C."/>
            <person name="Traylor-Knowles N."/>
        </authorList>
    </citation>
    <scope>NUCLEOTIDE SEQUENCE [LARGE SCALE GENOMIC DNA]</scope>
    <source>
        <strain evidence="1">RSMAS</strain>
        <tissue evidence="1">Whole animal</tissue>
    </source>
</reference>
<organism evidence="1 2">
    <name type="scientific">Pocillopora damicornis</name>
    <name type="common">Cauliflower coral</name>
    <name type="synonym">Millepora damicornis</name>
    <dbReference type="NCBI Taxonomy" id="46731"/>
    <lineage>
        <taxon>Eukaryota</taxon>
        <taxon>Metazoa</taxon>
        <taxon>Cnidaria</taxon>
        <taxon>Anthozoa</taxon>
        <taxon>Hexacorallia</taxon>
        <taxon>Scleractinia</taxon>
        <taxon>Astrocoeniina</taxon>
        <taxon>Pocilloporidae</taxon>
        <taxon>Pocillopora</taxon>
    </lineage>
</organism>
<comment type="caution">
    <text evidence="1">The sequence shown here is derived from an EMBL/GenBank/DDBJ whole genome shotgun (WGS) entry which is preliminary data.</text>
</comment>
<dbReference type="AlphaFoldDB" id="A0A3M6T8Y5"/>